<accession>A0ACB6ZSK0</accession>
<name>A0ACB6ZSK0_THEGA</name>
<proteinExistence type="predicted"/>
<dbReference type="EMBL" id="MU117969">
    <property type="protein sequence ID" value="KAF9652428.1"/>
    <property type="molecule type" value="Genomic_DNA"/>
</dbReference>
<reference evidence="1" key="1">
    <citation type="submission" date="2019-10" db="EMBL/GenBank/DDBJ databases">
        <authorList>
            <consortium name="DOE Joint Genome Institute"/>
            <person name="Kuo A."/>
            <person name="Miyauchi S."/>
            <person name="Kiss E."/>
            <person name="Drula E."/>
            <person name="Kohler A."/>
            <person name="Sanchez-Garcia M."/>
            <person name="Andreopoulos B."/>
            <person name="Barry K.W."/>
            <person name="Bonito G."/>
            <person name="Buee M."/>
            <person name="Carver A."/>
            <person name="Chen C."/>
            <person name="Cichocki N."/>
            <person name="Clum A."/>
            <person name="Culley D."/>
            <person name="Crous P.W."/>
            <person name="Fauchery L."/>
            <person name="Girlanda M."/>
            <person name="Hayes R."/>
            <person name="Keri Z."/>
            <person name="Labutti K."/>
            <person name="Lipzen A."/>
            <person name="Lombard V."/>
            <person name="Magnuson J."/>
            <person name="Maillard F."/>
            <person name="Morin E."/>
            <person name="Murat C."/>
            <person name="Nolan M."/>
            <person name="Ohm R."/>
            <person name="Pangilinan J."/>
            <person name="Pereira M."/>
            <person name="Perotto S."/>
            <person name="Peter M."/>
            <person name="Riley R."/>
            <person name="Sitrit Y."/>
            <person name="Stielow B."/>
            <person name="Szollosi G."/>
            <person name="Zifcakova L."/>
            <person name="Stursova M."/>
            <person name="Spatafora J.W."/>
            <person name="Tedersoo L."/>
            <person name="Vaario L.-M."/>
            <person name="Yamada A."/>
            <person name="Yan M."/>
            <person name="Wang P."/>
            <person name="Xu J."/>
            <person name="Bruns T."/>
            <person name="Baldrian P."/>
            <person name="Vilgalys R."/>
            <person name="Henrissat B."/>
            <person name="Grigoriev I.V."/>
            <person name="Hibbett D."/>
            <person name="Nagy L.G."/>
            <person name="Martin F.M."/>
        </authorList>
    </citation>
    <scope>NUCLEOTIDE SEQUENCE</scope>
    <source>
        <strain evidence="1">P2</strain>
    </source>
</reference>
<gene>
    <name evidence="1" type="ORF">BDM02DRAFT_3109462</name>
</gene>
<evidence type="ECO:0000313" key="1">
    <source>
        <dbReference type="EMBL" id="KAF9652428.1"/>
    </source>
</evidence>
<comment type="caution">
    <text evidence="1">The sequence shown here is derived from an EMBL/GenBank/DDBJ whole genome shotgun (WGS) entry which is preliminary data.</text>
</comment>
<sequence length="192" mass="20722">MPAVPENDYPPPMPSMPQQPPQQEHQQRPPQHQPKPHEQQSPIPTPQPASQPPPQPTYPPGQRPLPGGSKPFGNSPRYTLTDSGSRPSSVQGSGGPGPVPYKKAGSPEPGRRPTPQQNKPFVHQPSQHGPEQGSPPKPKPSHDPRPIVSTLPPPGTGFDQGPRQQKSYQGAQTFQEMGIATAKVEEKDCVIM</sequence>
<reference evidence="1" key="2">
    <citation type="journal article" date="2020" name="Nat. Commun.">
        <title>Large-scale genome sequencing of mycorrhizal fungi provides insights into the early evolution of symbiotic traits.</title>
        <authorList>
            <person name="Miyauchi S."/>
            <person name="Kiss E."/>
            <person name="Kuo A."/>
            <person name="Drula E."/>
            <person name="Kohler A."/>
            <person name="Sanchez-Garcia M."/>
            <person name="Morin E."/>
            <person name="Andreopoulos B."/>
            <person name="Barry K.W."/>
            <person name="Bonito G."/>
            <person name="Buee M."/>
            <person name="Carver A."/>
            <person name="Chen C."/>
            <person name="Cichocki N."/>
            <person name="Clum A."/>
            <person name="Culley D."/>
            <person name="Crous P.W."/>
            <person name="Fauchery L."/>
            <person name="Girlanda M."/>
            <person name="Hayes R.D."/>
            <person name="Keri Z."/>
            <person name="LaButti K."/>
            <person name="Lipzen A."/>
            <person name="Lombard V."/>
            <person name="Magnuson J."/>
            <person name="Maillard F."/>
            <person name="Murat C."/>
            <person name="Nolan M."/>
            <person name="Ohm R.A."/>
            <person name="Pangilinan J."/>
            <person name="Pereira M.F."/>
            <person name="Perotto S."/>
            <person name="Peter M."/>
            <person name="Pfister S."/>
            <person name="Riley R."/>
            <person name="Sitrit Y."/>
            <person name="Stielow J.B."/>
            <person name="Szollosi G."/>
            <person name="Zifcakova L."/>
            <person name="Stursova M."/>
            <person name="Spatafora J.W."/>
            <person name="Tedersoo L."/>
            <person name="Vaario L.M."/>
            <person name="Yamada A."/>
            <person name="Yan M."/>
            <person name="Wang P."/>
            <person name="Xu J."/>
            <person name="Bruns T."/>
            <person name="Baldrian P."/>
            <person name="Vilgalys R."/>
            <person name="Dunand C."/>
            <person name="Henrissat B."/>
            <person name="Grigoriev I.V."/>
            <person name="Hibbett D."/>
            <person name="Nagy L.G."/>
            <person name="Martin F.M."/>
        </authorList>
    </citation>
    <scope>NUCLEOTIDE SEQUENCE</scope>
    <source>
        <strain evidence="1">P2</strain>
    </source>
</reference>
<dbReference type="Proteomes" id="UP000886501">
    <property type="component" value="Unassembled WGS sequence"/>
</dbReference>
<organism evidence="1 2">
    <name type="scientific">Thelephora ganbajun</name>
    <name type="common">Ganba fungus</name>
    <dbReference type="NCBI Taxonomy" id="370292"/>
    <lineage>
        <taxon>Eukaryota</taxon>
        <taxon>Fungi</taxon>
        <taxon>Dikarya</taxon>
        <taxon>Basidiomycota</taxon>
        <taxon>Agaricomycotina</taxon>
        <taxon>Agaricomycetes</taxon>
        <taxon>Thelephorales</taxon>
        <taxon>Thelephoraceae</taxon>
        <taxon>Thelephora</taxon>
    </lineage>
</organism>
<keyword evidence="2" id="KW-1185">Reference proteome</keyword>
<evidence type="ECO:0000313" key="2">
    <source>
        <dbReference type="Proteomes" id="UP000886501"/>
    </source>
</evidence>
<protein>
    <submittedName>
        <fullName evidence="1">Uncharacterized protein</fullName>
    </submittedName>
</protein>